<dbReference type="EMBL" id="JAKROA010000026">
    <property type="protein sequence ID" value="KAL5102761.1"/>
    <property type="molecule type" value="Genomic_DNA"/>
</dbReference>
<keyword evidence="8" id="KW-1185">Reference proteome</keyword>
<dbReference type="CDD" id="cd00182">
    <property type="entry name" value="T-box"/>
    <property type="match status" value="1"/>
</dbReference>
<dbReference type="InterPro" id="IPR036960">
    <property type="entry name" value="T-box_sf"/>
</dbReference>
<protein>
    <recommendedName>
        <fullName evidence="6">T-box domain-containing protein</fullName>
    </recommendedName>
</protein>
<dbReference type="SMART" id="SM00425">
    <property type="entry name" value="TBOX"/>
    <property type="match status" value="1"/>
</dbReference>
<evidence type="ECO:0000259" key="6">
    <source>
        <dbReference type="PROSITE" id="PS50252"/>
    </source>
</evidence>
<sequence length="276" mass="31418">MADTGEEVVSDAAAKLKAQESYSFLSANVDEEMYTALLAIARSVPYVWPADLRSDREKFSSICIAGVNFDPSNSTKPPTITLRLCDMAIWRETEGHIMEMCTKNQIFSTLTVNVEGLKADEKYTFFLDLMPKDKFIHSYQLGRWYPRVPVRPYPSPNQASLLYVPLEALKLGSIIMASGVDFSSAKITTDIKITKNSNQIFVYNLQFYLPRYHIVRHLTVEEAAARLEHVGTYIIPETQFITATKYYDRHIANLKIDTNPFNTAVKKRRESLLNPD</sequence>
<keyword evidence="3" id="KW-0804">Transcription</keyword>
<comment type="caution">
    <text evidence="5">Lacks conserved residue(s) required for the propagation of feature annotation.</text>
</comment>
<evidence type="ECO:0000256" key="2">
    <source>
        <dbReference type="ARBA" id="ARBA00023125"/>
    </source>
</evidence>
<dbReference type="SUPFAM" id="SSF49417">
    <property type="entry name" value="p53-like transcription factors"/>
    <property type="match status" value="1"/>
</dbReference>
<comment type="caution">
    <text evidence="7">The sequence shown here is derived from an EMBL/GenBank/DDBJ whole genome shotgun (WGS) entry which is preliminary data.</text>
</comment>
<evidence type="ECO:0000256" key="5">
    <source>
        <dbReference type="PROSITE-ProRule" id="PRU00201"/>
    </source>
</evidence>
<keyword evidence="1" id="KW-0805">Transcription regulation</keyword>
<organism evidence="7 8">
    <name type="scientific">Taenia crassiceps</name>
    <dbReference type="NCBI Taxonomy" id="6207"/>
    <lineage>
        <taxon>Eukaryota</taxon>
        <taxon>Metazoa</taxon>
        <taxon>Spiralia</taxon>
        <taxon>Lophotrochozoa</taxon>
        <taxon>Platyhelminthes</taxon>
        <taxon>Cestoda</taxon>
        <taxon>Eucestoda</taxon>
        <taxon>Cyclophyllidea</taxon>
        <taxon>Taeniidae</taxon>
        <taxon>Taenia</taxon>
    </lineage>
</organism>
<keyword evidence="4 5" id="KW-0539">Nucleus</keyword>
<feature type="domain" description="T-box" evidence="6">
    <location>
        <begin position="105"/>
        <end position="267"/>
    </location>
</feature>
<dbReference type="Proteomes" id="UP001651158">
    <property type="component" value="Unassembled WGS sequence"/>
</dbReference>
<evidence type="ECO:0000256" key="4">
    <source>
        <dbReference type="ARBA" id="ARBA00023242"/>
    </source>
</evidence>
<keyword evidence="2 5" id="KW-0238">DNA-binding</keyword>
<dbReference type="InterPro" id="IPR008967">
    <property type="entry name" value="p53-like_TF_DNA-bd_sf"/>
</dbReference>
<reference evidence="7 8" key="1">
    <citation type="journal article" date="2022" name="Front. Cell. Infect. Microbiol.">
        <title>The Genomes of Two Strains of Taenia crassiceps the Animal Model for the Study of Human Cysticercosis.</title>
        <authorList>
            <person name="Bobes R.J."/>
            <person name="Estrada K."/>
            <person name="Rios-Valencia D.G."/>
            <person name="Calderon-Gallegos A."/>
            <person name="de la Torre P."/>
            <person name="Carrero J.C."/>
            <person name="Sanchez-Flores A."/>
            <person name="Laclette J.P."/>
        </authorList>
    </citation>
    <scope>NUCLEOTIDE SEQUENCE [LARGE SCALE GENOMIC DNA]</scope>
    <source>
        <strain evidence="7">WFUcys</strain>
    </source>
</reference>
<dbReference type="PRINTS" id="PR00937">
    <property type="entry name" value="TBOX"/>
</dbReference>
<evidence type="ECO:0000256" key="3">
    <source>
        <dbReference type="ARBA" id="ARBA00023163"/>
    </source>
</evidence>
<evidence type="ECO:0000256" key="1">
    <source>
        <dbReference type="ARBA" id="ARBA00023015"/>
    </source>
</evidence>
<evidence type="ECO:0000313" key="8">
    <source>
        <dbReference type="Proteomes" id="UP001651158"/>
    </source>
</evidence>
<comment type="subcellular location">
    <subcellularLocation>
        <location evidence="5">Nucleus</location>
    </subcellularLocation>
</comment>
<name>A0ABR4PZK8_9CEST</name>
<proteinExistence type="predicted"/>
<dbReference type="InterPro" id="IPR046360">
    <property type="entry name" value="T-box_DNA-bd"/>
</dbReference>
<dbReference type="InterPro" id="IPR001699">
    <property type="entry name" value="TF_T-box"/>
</dbReference>
<accession>A0ABR4PZK8</accession>
<dbReference type="PROSITE" id="PS50252">
    <property type="entry name" value="TBOX_3"/>
    <property type="match status" value="1"/>
</dbReference>
<dbReference type="Gene3D" id="2.60.40.820">
    <property type="entry name" value="Transcription factor, T-box"/>
    <property type="match status" value="1"/>
</dbReference>
<dbReference type="PANTHER" id="PTHR11267:SF204">
    <property type="entry name" value="SPADETAIL"/>
    <property type="match status" value="1"/>
</dbReference>
<dbReference type="Pfam" id="PF00907">
    <property type="entry name" value="T-box"/>
    <property type="match status" value="1"/>
</dbReference>
<dbReference type="PANTHER" id="PTHR11267">
    <property type="entry name" value="T-BOX PROTEIN-RELATED"/>
    <property type="match status" value="1"/>
</dbReference>
<gene>
    <name evidence="7" type="ORF">TcWFU_002790</name>
</gene>
<evidence type="ECO:0000313" key="7">
    <source>
        <dbReference type="EMBL" id="KAL5102761.1"/>
    </source>
</evidence>